<dbReference type="InParanoid" id="A0A1B7N028"/>
<protein>
    <submittedName>
        <fullName evidence="1">Uncharacterized protein</fullName>
    </submittedName>
</protein>
<dbReference type="AlphaFoldDB" id="A0A1B7N028"/>
<evidence type="ECO:0000313" key="1">
    <source>
        <dbReference type="EMBL" id="OAX38182.1"/>
    </source>
</evidence>
<reference evidence="1 2" key="1">
    <citation type="submission" date="2016-06" db="EMBL/GenBank/DDBJ databases">
        <title>Comparative genomics of the ectomycorrhizal sister species Rhizopogon vinicolor and Rhizopogon vesiculosus (Basidiomycota: Boletales) reveals a divergence of the mating type B locus.</title>
        <authorList>
            <consortium name="DOE Joint Genome Institute"/>
            <person name="Mujic A.B."/>
            <person name="Kuo A."/>
            <person name="Tritt A."/>
            <person name="Lipzen A."/>
            <person name="Chen C."/>
            <person name="Johnson J."/>
            <person name="Sharma A."/>
            <person name="Barry K."/>
            <person name="Grigoriev I.V."/>
            <person name="Spatafora J.W."/>
        </authorList>
    </citation>
    <scope>NUCLEOTIDE SEQUENCE [LARGE SCALE GENOMIC DNA]</scope>
    <source>
        <strain evidence="1 2">AM-OR11-026</strain>
    </source>
</reference>
<accession>A0A1B7N028</accession>
<organism evidence="1 2">
    <name type="scientific">Rhizopogon vinicolor AM-OR11-026</name>
    <dbReference type="NCBI Taxonomy" id="1314800"/>
    <lineage>
        <taxon>Eukaryota</taxon>
        <taxon>Fungi</taxon>
        <taxon>Dikarya</taxon>
        <taxon>Basidiomycota</taxon>
        <taxon>Agaricomycotina</taxon>
        <taxon>Agaricomycetes</taxon>
        <taxon>Agaricomycetidae</taxon>
        <taxon>Boletales</taxon>
        <taxon>Suillineae</taxon>
        <taxon>Rhizopogonaceae</taxon>
        <taxon>Rhizopogon</taxon>
    </lineage>
</organism>
<sequence length="89" mass="10658">MTDVAIISEFNLRKHVHQPRQMRRHHVRFFELICLAQSVWASELHCPTNTLCEYILSQGRPRYSAMVYLHSLRFCISQTSVLVTQRWRE</sequence>
<evidence type="ECO:0000313" key="2">
    <source>
        <dbReference type="Proteomes" id="UP000092154"/>
    </source>
</evidence>
<proteinExistence type="predicted"/>
<dbReference type="Proteomes" id="UP000092154">
    <property type="component" value="Unassembled WGS sequence"/>
</dbReference>
<keyword evidence="2" id="KW-1185">Reference proteome</keyword>
<gene>
    <name evidence="1" type="ORF">K503DRAFT_179048</name>
</gene>
<name>A0A1B7N028_9AGAM</name>
<dbReference type="EMBL" id="KV448309">
    <property type="protein sequence ID" value="OAX38182.1"/>
    <property type="molecule type" value="Genomic_DNA"/>
</dbReference>